<dbReference type="RefSeq" id="WP_188441381.1">
    <property type="nucleotide sequence ID" value="NZ_BMFD01000004.1"/>
</dbReference>
<keyword evidence="3" id="KW-1185">Reference proteome</keyword>
<feature type="transmembrane region" description="Helical" evidence="1">
    <location>
        <begin position="21"/>
        <end position="38"/>
    </location>
</feature>
<accession>A0ABQ1MA60</accession>
<protein>
    <recommendedName>
        <fullName evidence="4">Sulfate ABC transporter permease</fullName>
    </recommendedName>
</protein>
<keyword evidence="1" id="KW-1133">Transmembrane helix</keyword>
<dbReference type="EMBL" id="BMFD01000004">
    <property type="protein sequence ID" value="GGC37364.1"/>
    <property type="molecule type" value="Genomic_DNA"/>
</dbReference>
<reference evidence="3" key="1">
    <citation type="journal article" date="2019" name="Int. J. Syst. Evol. Microbiol.">
        <title>The Global Catalogue of Microorganisms (GCM) 10K type strain sequencing project: providing services to taxonomists for standard genome sequencing and annotation.</title>
        <authorList>
            <consortium name="The Broad Institute Genomics Platform"/>
            <consortium name="The Broad Institute Genome Sequencing Center for Infectious Disease"/>
            <person name="Wu L."/>
            <person name="Ma J."/>
        </authorList>
    </citation>
    <scope>NUCLEOTIDE SEQUENCE [LARGE SCALE GENOMIC DNA]</scope>
    <source>
        <strain evidence="3">CGMCC 1.12479</strain>
    </source>
</reference>
<evidence type="ECO:0000313" key="2">
    <source>
        <dbReference type="EMBL" id="GGC37364.1"/>
    </source>
</evidence>
<feature type="transmembrane region" description="Helical" evidence="1">
    <location>
        <begin position="158"/>
        <end position="180"/>
    </location>
</feature>
<dbReference type="Proteomes" id="UP000635885">
    <property type="component" value="Unassembled WGS sequence"/>
</dbReference>
<evidence type="ECO:0008006" key="4">
    <source>
        <dbReference type="Google" id="ProtNLM"/>
    </source>
</evidence>
<comment type="caution">
    <text evidence="2">The sequence shown here is derived from an EMBL/GenBank/DDBJ whole genome shotgun (WGS) entry which is preliminary data.</text>
</comment>
<feature type="transmembrane region" description="Helical" evidence="1">
    <location>
        <begin position="106"/>
        <end position="127"/>
    </location>
</feature>
<gene>
    <name evidence="2" type="ORF">GCM10010993_15250</name>
</gene>
<name>A0ABQ1MA60_9BACT</name>
<feature type="transmembrane region" description="Helical" evidence="1">
    <location>
        <begin position="192"/>
        <end position="213"/>
    </location>
</feature>
<proteinExistence type="predicted"/>
<keyword evidence="1" id="KW-0812">Transmembrane</keyword>
<sequence>MAKPASQLAQRIEDSINFDKRLFFAVIVLFYLVIRYITNDIILESIPGYEKLVQDGSLTFFFIFNALHYIWTPFELLWKFTLTSFVIWTGIFILGYKVSFRAMWKFVLVAEFIFIFPELLKLLIFIAPSDSVTAQEIKDYYPLSLLSLLDTTEIHRKFFYPLKTLNIFELIYCGILTLGVHTYSRRSLKTSVLMVLFGYVLPLAGWLVFYILVYK</sequence>
<evidence type="ECO:0000313" key="3">
    <source>
        <dbReference type="Proteomes" id="UP000635885"/>
    </source>
</evidence>
<organism evidence="2 3">
    <name type="scientific">Belliella aquatica</name>
    <dbReference type="NCBI Taxonomy" id="1323734"/>
    <lineage>
        <taxon>Bacteria</taxon>
        <taxon>Pseudomonadati</taxon>
        <taxon>Bacteroidota</taxon>
        <taxon>Cytophagia</taxon>
        <taxon>Cytophagales</taxon>
        <taxon>Cyclobacteriaceae</taxon>
        <taxon>Belliella</taxon>
    </lineage>
</organism>
<evidence type="ECO:0000256" key="1">
    <source>
        <dbReference type="SAM" id="Phobius"/>
    </source>
</evidence>
<keyword evidence="1" id="KW-0472">Membrane</keyword>
<feature type="transmembrane region" description="Helical" evidence="1">
    <location>
        <begin position="76"/>
        <end position="94"/>
    </location>
</feature>